<reference evidence="1 2" key="2">
    <citation type="journal article" date="2022" name="Mol. Biol. Evol.">
        <title>Comparative Genomics Reveals Insights into the Divergent Evolution of Astigmatic Mites and Household Pest Adaptations.</title>
        <authorList>
            <person name="Xiong Q."/>
            <person name="Wan A.T."/>
            <person name="Liu X."/>
            <person name="Fung C.S."/>
            <person name="Xiao X."/>
            <person name="Malainual N."/>
            <person name="Hou J."/>
            <person name="Wang L."/>
            <person name="Wang M."/>
            <person name="Yang K.Y."/>
            <person name="Cui Y."/>
            <person name="Leung E.L."/>
            <person name="Nong W."/>
            <person name="Shin S.K."/>
            <person name="Au S.W."/>
            <person name="Jeong K.Y."/>
            <person name="Chew F.T."/>
            <person name="Hui J.H."/>
            <person name="Leung T.F."/>
            <person name="Tungtrongchitr A."/>
            <person name="Zhong N."/>
            <person name="Liu Z."/>
            <person name="Tsui S.K."/>
        </authorList>
    </citation>
    <scope>NUCLEOTIDE SEQUENCE [LARGE SCALE GENOMIC DNA]</scope>
    <source>
        <strain evidence="1">Derp</strain>
    </source>
</reference>
<dbReference type="Proteomes" id="UP000887458">
    <property type="component" value="Unassembled WGS sequence"/>
</dbReference>
<name>A0ABQ8JJR7_DERPT</name>
<sequence>MKKKREKVCVNVMFFPDLVILFRLYTIMDIVSSVSENHELVYQHFFLEINTEKKVSVRIRISIRRFTLK</sequence>
<gene>
    <name evidence="1" type="ORF">DERP_003412</name>
</gene>
<evidence type="ECO:0000313" key="1">
    <source>
        <dbReference type="EMBL" id="KAH9422732.1"/>
    </source>
</evidence>
<proteinExistence type="predicted"/>
<evidence type="ECO:0000313" key="2">
    <source>
        <dbReference type="Proteomes" id="UP000887458"/>
    </source>
</evidence>
<accession>A0ABQ8JJR7</accession>
<keyword evidence="2" id="KW-1185">Reference proteome</keyword>
<protein>
    <submittedName>
        <fullName evidence="1">Uncharacterized protein</fullName>
    </submittedName>
</protein>
<reference evidence="1 2" key="1">
    <citation type="journal article" date="2018" name="J. Allergy Clin. Immunol.">
        <title>High-quality assembly of Dermatophagoides pteronyssinus genome and transcriptome reveals a wide range of novel allergens.</title>
        <authorList>
            <person name="Liu X.Y."/>
            <person name="Yang K.Y."/>
            <person name="Wang M.Q."/>
            <person name="Kwok J.S."/>
            <person name="Zeng X."/>
            <person name="Yang Z."/>
            <person name="Xiao X.J."/>
            <person name="Lau C.P."/>
            <person name="Li Y."/>
            <person name="Huang Z.M."/>
            <person name="Ba J.G."/>
            <person name="Yim A.K."/>
            <person name="Ouyang C.Y."/>
            <person name="Ngai S.M."/>
            <person name="Chan T.F."/>
            <person name="Leung E.L."/>
            <person name="Liu L."/>
            <person name="Liu Z.G."/>
            <person name="Tsui S.K."/>
        </authorList>
    </citation>
    <scope>NUCLEOTIDE SEQUENCE [LARGE SCALE GENOMIC DNA]</scope>
    <source>
        <strain evidence="1">Derp</strain>
    </source>
</reference>
<organism evidence="1 2">
    <name type="scientific">Dermatophagoides pteronyssinus</name>
    <name type="common">European house dust mite</name>
    <dbReference type="NCBI Taxonomy" id="6956"/>
    <lineage>
        <taxon>Eukaryota</taxon>
        <taxon>Metazoa</taxon>
        <taxon>Ecdysozoa</taxon>
        <taxon>Arthropoda</taxon>
        <taxon>Chelicerata</taxon>
        <taxon>Arachnida</taxon>
        <taxon>Acari</taxon>
        <taxon>Acariformes</taxon>
        <taxon>Sarcoptiformes</taxon>
        <taxon>Astigmata</taxon>
        <taxon>Psoroptidia</taxon>
        <taxon>Analgoidea</taxon>
        <taxon>Pyroglyphidae</taxon>
        <taxon>Dermatophagoidinae</taxon>
        <taxon>Dermatophagoides</taxon>
    </lineage>
</organism>
<dbReference type="EMBL" id="NJHN03000036">
    <property type="protein sequence ID" value="KAH9422732.1"/>
    <property type="molecule type" value="Genomic_DNA"/>
</dbReference>
<comment type="caution">
    <text evidence="1">The sequence shown here is derived from an EMBL/GenBank/DDBJ whole genome shotgun (WGS) entry which is preliminary data.</text>
</comment>